<evidence type="ECO:0000313" key="2">
    <source>
        <dbReference type="Proteomes" id="UP000215086"/>
    </source>
</evidence>
<keyword evidence="2" id="KW-1185">Reference proteome</keyword>
<protein>
    <submittedName>
        <fullName evidence="1">Uncharacterized protein</fullName>
    </submittedName>
</protein>
<reference evidence="1 2" key="1">
    <citation type="journal article" name="Front. Microbiol.">
        <title>Sugar Metabolism of the First Thermophilic Planctomycete Thermogutta terrifontis: Comparative Genomic and Transcriptomic Approaches.</title>
        <authorList>
            <person name="Elcheninov A.G."/>
            <person name="Menzel P."/>
            <person name="Gudbergsdottir S.R."/>
            <person name="Slesarev A.I."/>
            <person name="Kadnikov V.V."/>
            <person name="Krogh A."/>
            <person name="Bonch-Osmolovskaya E.A."/>
            <person name="Peng X."/>
            <person name="Kublanov I.V."/>
        </authorList>
    </citation>
    <scope>NUCLEOTIDE SEQUENCE [LARGE SCALE GENOMIC DNA]</scope>
    <source>
        <strain evidence="1 2">R1</strain>
    </source>
</reference>
<dbReference type="EMBL" id="CP018477">
    <property type="protein sequence ID" value="ASV72614.1"/>
    <property type="molecule type" value="Genomic_DNA"/>
</dbReference>
<organism evidence="1 2">
    <name type="scientific">Thermogutta terrifontis</name>
    <dbReference type="NCBI Taxonomy" id="1331910"/>
    <lineage>
        <taxon>Bacteria</taxon>
        <taxon>Pseudomonadati</taxon>
        <taxon>Planctomycetota</taxon>
        <taxon>Planctomycetia</taxon>
        <taxon>Pirellulales</taxon>
        <taxon>Thermoguttaceae</taxon>
        <taxon>Thermogutta</taxon>
    </lineage>
</organism>
<dbReference type="KEGG" id="ttf:THTE_0012"/>
<sequence length="43" mass="5259">MTSDKGLPRKTKRIVRRPATRYAHLMKRMRQRMLQRPRKGRPV</sequence>
<name>A0A286R9I3_9BACT</name>
<evidence type="ECO:0000313" key="1">
    <source>
        <dbReference type="EMBL" id="ASV72614.1"/>
    </source>
</evidence>
<dbReference type="RefSeq" id="WP_257789934.1">
    <property type="nucleotide sequence ID" value="NZ_CP018477.1"/>
</dbReference>
<accession>A0A286R9I3</accession>
<dbReference type="AlphaFoldDB" id="A0A286R9I3"/>
<proteinExistence type="predicted"/>
<dbReference type="Proteomes" id="UP000215086">
    <property type="component" value="Chromosome"/>
</dbReference>
<gene>
    <name evidence="1" type="ORF">THTE_0012</name>
</gene>